<dbReference type="RefSeq" id="WP_140604114.1">
    <property type="nucleotide sequence ID" value="NZ_SAWY01000027.1"/>
</dbReference>
<evidence type="ECO:0000313" key="3">
    <source>
        <dbReference type="Proteomes" id="UP000315303"/>
    </source>
</evidence>
<organism evidence="2 3">
    <name type="scientific">Litorilituus lipolyticus</name>
    <dbReference type="NCBI Taxonomy" id="2491017"/>
    <lineage>
        <taxon>Bacteria</taxon>
        <taxon>Pseudomonadati</taxon>
        <taxon>Pseudomonadota</taxon>
        <taxon>Gammaproteobacteria</taxon>
        <taxon>Alteromonadales</taxon>
        <taxon>Colwelliaceae</taxon>
        <taxon>Litorilituus</taxon>
    </lineage>
</organism>
<dbReference type="EMBL" id="SAWY01000027">
    <property type="protein sequence ID" value="TPH13943.1"/>
    <property type="molecule type" value="Genomic_DNA"/>
</dbReference>
<dbReference type="GO" id="GO:0016887">
    <property type="term" value="F:ATP hydrolysis activity"/>
    <property type="evidence" value="ECO:0007669"/>
    <property type="project" value="InterPro"/>
</dbReference>
<feature type="domain" description="ATPase AAA-type core" evidence="1">
    <location>
        <begin position="43"/>
        <end position="325"/>
    </location>
</feature>
<dbReference type="SUPFAM" id="SSF52540">
    <property type="entry name" value="P-loop containing nucleoside triphosphate hydrolases"/>
    <property type="match status" value="1"/>
</dbReference>
<accession>A0A502KW96</accession>
<gene>
    <name evidence="2" type="ORF">EPA86_12565</name>
</gene>
<dbReference type="InterPro" id="IPR003959">
    <property type="entry name" value="ATPase_AAA_core"/>
</dbReference>
<proteinExistence type="predicted"/>
<dbReference type="OrthoDB" id="9809324at2"/>
<sequence length="370" mass="42159">MLTRFEVANFKNFDKKITLDLTDTNMYLFNKDCVKEGVVNKALVYGHNGVGKSNLGFAIFDIISHLTDKNSAAECYKNYLNISNDSDIAEFVFTFQFDGNEVTYSYGKTDLETLVYEEIMINGNVYASIDRRESSEAIINAIGAESLRSDLGESKISLVSYIKKNSVLEDNCENLCFFKFVEFVNGMLFFRSLDSNRYIGFQQGSRSLGKDIIENGNVKHFEKFLNRVGIECRLSTIETSEQIDLAFDFNGKKVSFFEIASQGTKSLALFYYWYQRLKGDSKVTFLFVDEFDAFYHHALSSAVVELIRDIDAQSVITTHNTSIMSNELLRPDCYFLMYPNKISSLTNNTSKELREAHNIEKMYKAGAFSG</sequence>
<keyword evidence="3" id="KW-1185">Reference proteome</keyword>
<comment type="caution">
    <text evidence="2">The sequence shown here is derived from an EMBL/GenBank/DDBJ whole genome shotgun (WGS) entry which is preliminary data.</text>
</comment>
<keyword evidence="2" id="KW-0547">Nucleotide-binding</keyword>
<dbReference type="Gene3D" id="3.40.50.300">
    <property type="entry name" value="P-loop containing nucleotide triphosphate hydrolases"/>
    <property type="match status" value="1"/>
</dbReference>
<keyword evidence="2" id="KW-0067">ATP-binding</keyword>
<evidence type="ECO:0000313" key="2">
    <source>
        <dbReference type="EMBL" id="TPH13943.1"/>
    </source>
</evidence>
<protein>
    <submittedName>
        <fullName evidence="2">ATP-binding protein</fullName>
    </submittedName>
</protein>
<name>A0A502KW96_9GAMM</name>
<dbReference type="Proteomes" id="UP000315303">
    <property type="component" value="Unassembled WGS sequence"/>
</dbReference>
<reference evidence="2 3" key="1">
    <citation type="submission" date="2019-01" db="EMBL/GenBank/DDBJ databases">
        <title>Litorilituus lipolytica sp. nov., isolated from intertidal sand of the Yellow Sea in China.</title>
        <authorList>
            <person name="Liu A."/>
        </authorList>
    </citation>
    <scope>NUCLEOTIDE SEQUENCE [LARGE SCALE GENOMIC DNA]</scope>
    <source>
        <strain evidence="2 3">RZ04</strain>
    </source>
</reference>
<dbReference type="GO" id="GO:0005524">
    <property type="term" value="F:ATP binding"/>
    <property type="evidence" value="ECO:0007669"/>
    <property type="project" value="UniProtKB-KW"/>
</dbReference>
<dbReference type="InterPro" id="IPR027417">
    <property type="entry name" value="P-loop_NTPase"/>
</dbReference>
<evidence type="ECO:0000259" key="1">
    <source>
        <dbReference type="Pfam" id="PF13304"/>
    </source>
</evidence>
<dbReference type="PANTHER" id="PTHR40396">
    <property type="entry name" value="ATPASE-LIKE PROTEIN"/>
    <property type="match status" value="1"/>
</dbReference>
<dbReference type="PANTHER" id="PTHR40396:SF1">
    <property type="entry name" value="ATPASE AAA-TYPE CORE DOMAIN-CONTAINING PROTEIN"/>
    <property type="match status" value="1"/>
</dbReference>
<dbReference type="AlphaFoldDB" id="A0A502KW96"/>
<dbReference type="Pfam" id="PF13304">
    <property type="entry name" value="AAA_21"/>
    <property type="match status" value="1"/>
</dbReference>